<evidence type="ECO:0000256" key="1">
    <source>
        <dbReference type="SAM" id="MobiDB-lite"/>
    </source>
</evidence>
<accession>A0A9P3CTN3</accession>
<proteinExistence type="predicted"/>
<gene>
    <name evidence="2" type="ORF">CKM354_000869700</name>
</gene>
<sequence>MGMSLQMDTADAEDSYALMRDYKASSRLLGQHHLWKMELGYLIHPSIPVPAQPRIADVATGNGCWLLDVASSLPEPYNLHGFDISLDQVPVTVQDPTSFSTIRFHTWDIFKDPPKPFIGAFDILHIRLITVVFRENEQVIPIIENLKKLLKPGGYLQWEEVDNTGFHVIPNAKGTPSPAMEEALAQLCSSGKGEWKQHGARFLNENGFFNAQQYHIEPSENLGRHWTDIVSYLACWAEYVEQVLGNPEKAKKMGDQAMREARRGAVIVIPVWIWIAQKAPNMPKIPDDVPNGLRGSSTISRPSSRNGLPNNHINHASFVSNTQFLQDPRNPIRAISVNSSVPGGTTPSERSPLSPYPNGSYTNGSQLTHSVTNLDRSPISSHFNGLALSSDAQNRRPRSPGPQSHRNSPPHSFIDHELPTANGGNGYRENPPHSISDRNDETDVRSIGNNKQGSLHRSKFYRSLKKLVV</sequence>
<feature type="compositionally biased region" description="Polar residues" evidence="1">
    <location>
        <begin position="294"/>
        <end position="314"/>
    </location>
</feature>
<dbReference type="Proteomes" id="UP000825890">
    <property type="component" value="Unassembled WGS sequence"/>
</dbReference>
<dbReference type="SUPFAM" id="SSF53335">
    <property type="entry name" value="S-adenosyl-L-methionine-dependent methyltransferases"/>
    <property type="match status" value="1"/>
</dbReference>
<feature type="compositionally biased region" description="Basic and acidic residues" evidence="1">
    <location>
        <begin position="435"/>
        <end position="444"/>
    </location>
</feature>
<feature type="region of interest" description="Disordered" evidence="1">
    <location>
        <begin position="334"/>
        <end position="454"/>
    </location>
</feature>
<keyword evidence="3" id="KW-1185">Reference proteome</keyword>
<dbReference type="RefSeq" id="XP_044660022.1">
    <property type="nucleotide sequence ID" value="XM_044804087.1"/>
</dbReference>
<organism evidence="2 3">
    <name type="scientific">Cercospora kikuchii</name>
    <dbReference type="NCBI Taxonomy" id="84275"/>
    <lineage>
        <taxon>Eukaryota</taxon>
        <taxon>Fungi</taxon>
        <taxon>Dikarya</taxon>
        <taxon>Ascomycota</taxon>
        <taxon>Pezizomycotina</taxon>
        <taxon>Dothideomycetes</taxon>
        <taxon>Dothideomycetidae</taxon>
        <taxon>Mycosphaerellales</taxon>
        <taxon>Mycosphaerellaceae</taxon>
        <taxon>Cercospora</taxon>
    </lineage>
</organism>
<feature type="compositionally biased region" description="Polar residues" evidence="1">
    <location>
        <begin position="336"/>
        <end position="383"/>
    </location>
</feature>
<dbReference type="AlphaFoldDB" id="A0A9P3CTN3"/>
<evidence type="ECO:0000313" key="3">
    <source>
        <dbReference type="Proteomes" id="UP000825890"/>
    </source>
</evidence>
<protein>
    <recommendedName>
        <fullName evidence="4">Methyltransferase domain-containing protein</fullName>
    </recommendedName>
</protein>
<dbReference type="OrthoDB" id="3626489at2759"/>
<name>A0A9P3CTN3_9PEZI</name>
<reference evidence="2 3" key="1">
    <citation type="submission" date="2021-01" db="EMBL/GenBank/DDBJ databases">
        <title>Cercospora kikuchii MAFF 305040 whole genome shotgun sequence.</title>
        <authorList>
            <person name="Kashiwa T."/>
            <person name="Suzuki T."/>
        </authorList>
    </citation>
    <scope>NUCLEOTIDE SEQUENCE [LARGE SCALE GENOMIC DNA]</scope>
    <source>
        <strain evidence="2 3">MAFF 305040</strain>
    </source>
</reference>
<dbReference type="CDD" id="cd02440">
    <property type="entry name" value="AdoMet_MTases"/>
    <property type="match status" value="1"/>
</dbReference>
<comment type="caution">
    <text evidence="2">The sequence shown here is derived from an EMBL/GenBank/DDBJ whole genome shotgun (WGS) entry which is preliminary data.</text>
</comment>
<feature type="compositionally biased region" description="Polar residues" evidence="1">
    <location>
        <begin position="401"/>
        <end position="410"/>
    </location>
</feature>
<feature type="region of interest" description="Disordered" evidence="1">
    <location>
        <begin position="286"/>
        <end position="314"/>
    </location>
</feature>
<dbReference type="Gene3D" id="3.40.50.150">
    <property type="entry name" value="Vaccinia Virus protein VP39"/>
    <property type="match status" value="1"/>
</dbReference>
<dbReference type="InterPro" id="IPR029063">
    <property type="entry name" value="SAM-dependent_MTases_sf"/>
</dbReference>
<evidence type="ECO:0000313" key="2">
    <source>
        <dbReference type="EMBL" id="GIZ45535.1"/>
    </source>
</evidence>
<dbReference type="GeneID" id="68294272"/>
<dbReference type="EMBL" id="BOLY01000005">
    <property type="protein sequence ID" value="GIZ45535.1"/>
    <property type="molecule type" value="Genomic_DNA"/>
</dbReference>
<evidence type="ECO:0008006" key="4">
    <source>
        <dbReference type="Google" id="ProtNLM"/>
    </source>
</evidence>